<proteinExistence type="predicted"/>
<feature type="compositionally biased region" description="Low complexity" evidence="1">
    <location>
        <begin position="372"/>
        <end position="395"/>
    </location>
</feature>
<keyword evidence="3" id="KW-1185">Reference proteome</keyword>
<evidence type="ECO:0000313" key="3">
    <source>
        <dbReference type="Proteomes" id="UP000219612"/>
    </source>
</evidence>
<feature type="region of interest" description="Disordered" evidence="1">
    <location>
        <begin position="581"/>
        <end position="606"/>
    </location>
</feature>
<feature type="compositionally biased region" description="Low complexity" evidence="1">
    <location>
        <begin position="581"/>
        <end position="603"/>
    </location>
</feature>
<evidence type="ECO:0000313" key="2">
    <source>
        <dbReference type="EMBL" id="SNY63142.1"/>
    </source>
</evidence>
<reference evidence="3" key="1">
    <citation type="submission" date="2017-09" db="EMBL/GenBank/DDBJ databases">
        <authorList>
            <person name="Varghese N."/>
            <person name="Submissions S."/>
        </authorList>
    </citation>
    <scope>NUCLEOTIDE SEQUENCE [LARGE SCALE GENOMIC DNA]</scope>
    <source>
        <strain evidence="3">CGMCC 4.6857</strain>
    </source>
</reference>
<dbReference type="AlphaFoldDB" id="A0A285JS62"/>
<organism evidence="2 3">
    <name type="scientific">Paractinoplanes atraurantiacus</name>
    <dbReference type="NCBI Taxonomy" id="1036182"/>
    <lineage>
        <taxon>Bacteria</taxon>
        <taxon>Bacillati</taxon>
        <taxon>Actinomycetota</taxon>
        <taxon>Actinomycetes</taxon>
        <taxon>Micromonosporales</taxon>
        <taxon>Micromonosporaceae</taxon>
        <taxon>Paractinoplanes</taxon>
    </lineage>
</organism>
<accession>A0A285JS62</accession>
<dbReference type="EMBL" id="OBDY01000025">
    <property type="protein sequence ID" value="SNY63142.1"/>
    <property type="molecule type" value="Genomic_DNA"/>
</dbReference>
<dbReference type="Gene3D" id="1.25.40.10">
    <property type="entry name" value="Tetratricopeptide repeat domain"/>
    <property type="match status" value="1"/>
</dbReference>
<gene>
    <name evidence="2" type="ORF">SAMN05421748_12510</name>
</gene>
<evidence type="ECO:0008006" key="4">
    <source>
        <dbReference type="Google" id="ProtNLM"/>
    </source>
</evidence>
<dbReference type="InterPro" id="IPR011990">
    <property type="entry name" value="TPR-like_helical_dom_sf"/>
</dbReference>
<dbReference type="RefSeq" id="WP_097326868.1">
    <property type="nucleotide sequence ID" value="NZ_OBDY01000025.1"/>
</dbReference>
<sequence length="926" mass="100391">MKTAEELWELVAQADDMPYGAAQIAMVEQILRHVDAVNDPQLAFVTRMIASNAYIYGGEPAKAFVTFSWCIGDFDRNPQPYHQRAQHNLLWLFKAMVNALTKFPEVPLARTYAVLDDMERRYREFGRGLGALYKYRYVVADHVGLRDEADSWYEKWQATPRDSLSDCVGCDPTDVAAHLSTRGRFAEAVEHAHPVLEGTLNCTEQPQAILEELMVPYLMTGRESDAADAHRRSYRLQRSNLADMADVAGHITFCSRTGNEHRGLEILQRHIDWLDKAPSPSAAMEFAAAGGHLLRRVTELGHGDAVVRRADRPDTTAAELATELTAQATELAARFDARNGTTAQSERIAEWLAREPFGVELTLSPTQRTTAASAASASAAPASVASASPTSPAKADISDIPAGLSAAELLDLAEEHAGDDRDEATAATLAEFDRRFPEPSGEEAGRRAALEGAAVDWREDPEAVERTWRRAIDLLTEAGAAERAAATGGRLGILYCLTGRVGEGLALVRAEVAHMTDHGDDRRRSSAWSRLAIAQFTTDDFAAAGQSLDRADEFARAADLPRHRAVHAVWRARILMAAASAQGQPAQDDAPQGDAGQGDAATGPDRREQALAAVMWARDFYREHGPASRTAEAALMVADLATDLEQVAEAFGEVLLADGRPEVALMARAGRGRALLHLDRAAEAVPELVEAVALCAEQDEEQGGAFVRQDLAIAYKESGRPVEAAEVAEEALLRFERLGLDAPADDVRFLLAGLYREIGDNHGALALYRTLIESLAGNPAGRGQVGEQAGGLLYDLDRDAEAAQTFEAAAAALHEAGDLIGELRVLRRRVSALHYADDAPAGLAEADRAEKLYAELPPELAAEPNAIWQRSMVAREAAGLLMARGRHAEAVYRLEELPERLRSIGAEEDAATIENMLGEARNPTDE</sequence>
<dbReference type="Proteomes" id="UP000219612">
    <property type="component" value="Unassembled WGS sequence"/>
</dbReference>
<feature type="region of interest" description="Disordered" evidence="1">
    <location>
        <begin position="372"/>
        <end position="396"/>
    </location>
</feature>
<name>A0A285JS62_9ACTN</name>
<protein>
    <recommendedName>
        <fullName evidence="4">Tetratricopeptide repeat-containing protein</fullName>
    </recommendedName>
</protein>
<evidence type="ECO:0000256" key="1">
    <source>
        <dbReference type="SAM" id="MobiDB-lite"/>
    </source>
</evidence>
<dbReference type="SUPFAM" id="SSF48452">
    <property type="entry name" value="TPR-like"/>
    <property type="match status" value="2"/>
</dbReference>